<feature type="transmembrane region" description="Helical" evidence="13">
    <location>
        <begin position="179"/>
        <end position="199"/>
    </location>
</feature>
<dbReference type="GO" id="GO:0005886">
    <property type="term" value="C:plasma membrane"/>
    <property type="evidence" value="ECO:0007669"/>
    <property type="project" value="UniProtKB-SubCell"/>
</dbReference>
<keyword evidence="9" id="KW-1015">Disulfide bond</keyword>
<dbReference type="SMART" id="SM00008">
    <property type="entry name" value="HormR"/>
    <property type="match status" value="1"/>
</dbReference>
<comment type="caution">
    <text evidence="16">The sequence shown here is derived from an EMBL/GenBank/DDBJ whole genome shotgun (WGS) entry which is preliminary data.</text>
</comment>
<reference evidence="16" key="1">
    <citation type="journal article" date="2023" name="G3 (Bethesda)">
        <title>Whole genome assemblies of Zophobas morio and Tenebrio molitor.</title>
        <authorList>
            <person name="Kaur S."/>
            <person name="Stinson S.A."/>
            <person name="diCenzo G.C."/>
        </authorList>
    </citation>
    <scope>NUCLEOTIDE SEQUENCE</scope>
    <source>
        <strain evidence="16">QUZm001</strain>
    </source>
</reference>
<dbReference type="InterPro" id="IPR017981">
    <property type="entry name" value="GPCR_2-like_7TM"/>
</dbReference>
<feature type="transmembrane region" description="Helical" evidence="13">
    <location>
        <begin position="206"/>
        <end position="225"/>
    </location>
</feature>
<dbReference type="InterPro" id="IPR000832">
    <property type="entry name" value="GPCR_2_secretin-like"/>
</dbReference>
<dbReference type="GO" id="GO:0007166">
    <property type="term" value="P:cell surface receptor signaling pathway"/>
    <property type="evidence" value="ECO:0007669"/>
    <property type="project" value="InterPro"/>
</dbReference>
<dbReference type="Pfam" id="PF00002">
    <property type="entry name" value="7tm_2"/>
    <property type="match status" value="1"/>
</dbReference>
<evidence type="ECO:0000256" key="1">
    <source>
        <dbReference type="ARBA" id="ARBA00004651"/>
    </source>
</evidence>
<evidence type="ECO:0000256" key="2">
    <source>
        <dbReference type="ARBA" id="ARBA00005314"/>
    </source>
</evidence>
<evidence type="ECO:0000313" key="17">
    <source>
        <dbReference type="Proteomes" id="UP001168821"/>
    </source>
</evidence>
<dbReference type="AlphaFoldDB" id="A0AA38IF04"/>
<dbReference type="PROSITE" id="PS00649">
    <property type="entry name" value="G_PROTEIN_RECEP_F2_1"/>
    <property type="match status" value="1"/>
</dbReference>
<organism evidence="16 17">
    <name type="scientific">Zophobas morio</name>
    <dbReference type="NCBI Taxonomy" id="2755281"/>
    <lineage>
        <taxon>Eukaryota</taxon>
        <taxon>Metazoa</taxon>
        <taxon>Ecdysozoa</taxon>
        <taxon>Arthropoda</taxon>
        <taxon>Hexapoda</taxon>
        <taxon>Insecta</taxon>
        <taxon>Pterygota</taxon>
        <taxon>Neoptera</taxon>
        <taxon>Endopterygota</taxon>
        <taxon>Coleoptera</taxon>
        <taxon>Polyphaga</taxon>
        <taxon>Cucujiformia</taxon>
        <taxon>Tenebrionidae</taxon>
        <taxon>Zophobas</taxon>
    </lineage>
</organism>
<dbReference type="SUPFAM" id="SSF111418">
    <property type="entry name" value="Hormone receptor domain"/>
    <property type="match status" value="1"/>
</dbReference>
<evidence type="ECO:0000256" key="7">
    <source>
        <dbReference type="ARBA" id="ARBA00023040"/>
    </source>
</evidence>
<evidence type="ECO:0000259" key="14">
    <source>
        <dbReference type="PROSITE" id="PS50227"/>
    </source>
</evidence>
<keyword evidence="12" id="KW-0807">Transducer</keyword>
<keyword evidence="3" id="KW-1003">Cell membrane</keyword>
<dbReference type="InterPro" id="IPR003287">
    <property type="entry name" value="GPCR_2_calcitonin_rcpt_fam"/>
</dbReference>
<evidence type="ECO:0000256" key="4">
    <source>
        <dbReference type="ARBA" id="ARBA00022692"/>
    </source>
</evidence>
<dbReference type="GO" id="GO:0004948">
    <property type="term" value="F:calcitonin receptor activity"/>
    <property type="evidence" value="ECO:0007669"/>
    <property type="project" value="InterPro"/>
</dbReference>
<comment type="subcellular location">
    <subcellularLocation>
        <location evidence="1">Cell membrane</location>
        <topology evidence="1">Multi-pass membrane protein</topology>
    </subcellularLocation>
</comment>
<comment type="similarity">
    <text evidence="2">Belongs to the G-protein coupled receptor 2 family.</text>
</comment>
<accession>A0AA38IF04</accession>
<feature type="domain" description="G-protein coupled receptors family 2 profile 2" evidence="15">
    <location>
        <begin position="93"/>
        <end position="235"/>
    </location>
</feature>
<dbReference type="PRINTS" id="PR00249">
    <property type="entry name" value="GPCRSECRETIN"/>
</dbReference>
<dbReference type="InterPro" id="IPR017983">
    <property type="entry name" value="GPCR_2_secretin-like_CS"/>
</dbReference>
<dbReference type="InterPro" id="IPR036445">
    <property type="entry name" value="GPCR_2_extracell_dom_sf"/>
</dbReference>
<keyword evidence="8 13" id="KW-0472">Membrane</keyword>
<evidence type="ECO:0000256" key="13">
    <source>
        <dbReference type="SAM" id="Phobius"/>
    </source>
</evidence>
<dbReference type="EMBL" id="JALNTZ010000004">
    <property type="protein sequence ID" value="KAJ3653941.1"/>
    <property type="molecule type" value="Genomic_DNA"/>
</dbReference>
<evidence type="ECO:0000256" key="12">
    <source>
        <dbReference type="ARBA" id="ARBA00023224"/>
    </source>
</evidence>
<dbReference type="PANTHER" id="PTHR45620:SF43">
    <property type="entry name" value="HECTOR, ISOFORM A"/>
    <property type="match status" value="1"/>
</dbReference>
<feature type="transmembrane region" description="Helical" evidence="13">
    <location>
        <begin position="130"/>
        <end position="147"/>
    </location>
</feature>
<keyword evidence="4 13" id="KW-0812">Transmembrane</keyword>
<evidence type="ECO:0000256" key="10">
    <source>
        <dbReference type="ARBA" id="ARBA00023170"/>
    </source>
</evidence>
<sequence length="235" mass="27200">MDTTNGANCSNGNYTKPGYCPEIFDEELCWPETLSGTTANQSCPKRMGFDSRRLAFKVCLENGSWFTHPVSGKVWTNYTTCVDHEDLAFRTHINHLFVIGYSISLAALVISLAIFFTFRTLKCTRIRIHIQLFISFALNNLMWIIWYKEVVPNPLVTIHNELWCQALHVVVHYLMLANYMWMFCEGLHLHLALVVVFVRDEVTMKWFFALGWGAPLIIVTIYSIVRICILQDNYM</sequence>
<dbReference type="PROSITE" id="PS50227">
    <property type="entry name" value="G_PROTEIN_RECEP_F2_3"/>
    <property type="match status" value="1"/>
</dbReference>
<evidence type="ECO:0008006" key="18">
    <source>
        <dbReference type="Google" id="ProtNLM"/>
    </source>
</evidence>
<evidence type="ECO:0000256" key="6">
    <source>
        <dbReference type="ARBA" id="ARBA00022989"/>
    </source>
</evidence>
<keyword evidence="6 13" id="KW-1133">Transmembrane helix</keyword>
<dbReference type="Proteomes" id="UP001168821">
    <property type="component" value="Unassembled WGS sequence"/>
</dbReference>
<dbReference type="InterPro" id="IPR050332">
    <property type="entry name" value="GPCR_2"/>
</dbReference>
<evidence type="ECO:0000313" key="16">
    <source>
        <dbReference type="EMBL" id="KAJ3653941.1"/>
    </source>
</evidence>
<dbReference type="PRINTS" id="PR01350">
    <property type="entry name" value="CTRFAMILY"/>
</dbReference>
<evidence type="ECO:0000256" key="11">
    <source>
        <dbReference type="ARBA" id="ARBA00023180"/>
    </source>
</evidence>
<evidence type="ECO:0000256" key="9">
    <source>
        <dbReference type="ARBA" id="ARBA00023157"/>
    </source>
</evidence>
<feature type="domain" description="G-protein coupled receptors family 2 profile 1" evidence="14">
    <location>
        <begin position="19"/>
        <end position="85"/>
    </location>
</feature>
<evidence type="ECO:0000256" key="8">
    <source>
        <dbReference type="ARBA" id="ARBA00023136"/>
    </source>
</evidence>
<dbReference type="GO" id="GO:0007188">
    <property type="term" value="P:adenylate cyclase-modulating G protein-coupled receptor signaling pathway"/>
    <property type="evidence" value="ECO:0007669"/>
    <property type="project" value="TreeGrafter"/>
</dbReference>
<dbReference type="Gene3D" id="4.10.1240.10">
    <property type="entry name" value="GPCR, family 2, extracellular hormone receptor domain"/>
    <property type="match status" value="1"/>
</dbReference>
<proteinExistence type="inferred from homology"/>
<keyword evidence="5" id="KW-0732">Signal</keyword>
<dbReference type="Gene3D" id="1.20.1070.10">
    <property type="entry name" value="Rhodopsin 7-helix transmembrane proteins"/>
    <property type="match status" value="1"/>
</dbReference>
<keyword evidence="10" id="KW-0675">Receptor</keyword>
<dbReference type="PANTHER" id="PTHR45620">
    <property type="entry name" value="PDF RECEPTOR-LIKE PROTEIN-RELATED"/>
    <property type="match status" value="1"/>
</dbReference>
<name>A0AA38IF04_9CUCU</name>
<keyword evidence="11" id="KW-0325">Glycoprotein</keyword>
<evidence type="ECO:0000256" key="5">
    <source>
        <dbReference type="ARBA" id="ARBA00022729"/>
    </source>
</evidence>
<dbReference type="InterPro" id="IPR001879">
    <property type="entry name" value="GPCR_2_extracellular_dom"/>
</dbReference>
<keyword evidence="17" id="KW-1185">Reference proteome</keyword>
<dbReference type="PROSITE" id="PS50261">
    <property type="entry name" value="G_PROTEIN_RECEP_F2_4"/>
    <property type="match status" value="1"/>
</dbReference>
<protein>
    <recommendedName>
        <fullName evidence="18">Calcitonin receptor</fullName>
    </recommendedName>
</protein>
<evidence type="ECO:0000259" key="15">
    <source>
        <dbReference type="PROSITE" id="PS50261"/>
    </source>
</evidence>
<feature type="transmembrane region" description="Helical" evidence="13">
    <location>
        <begin position="96"/>
        <end position="118"/>
    </location>
</feature>
<evidence type="ECO:0000256" key="3">
    <source>
        <dbReference type="ARBA" id="ARBA00022475"/>
    </source>
</evidence>
<keyword evidence="7" id="KW-0297">G-protein coupled receptor</keyword>
<gene>
    <name evidence="16" type="ORF">Zmor_013162</name>
</gene>
<dbReference type="Pfam" id="PF02793">
    <property type="entry name" value="HRM"/>
    <property type="match status" value="1"/>
</dbReference>